<keyword evidence="6" id="KW-1185">Reference proteome</keyword>
<evidence type="ECO:0000256" key="2">
    <source>
        <dbReference type="ARBA" id="ARBA00006411"/>
    </source>
</evidence>
<dbReference type="RefSeq" id="WP_357981021.1">
    <property type="nucleotide sequence ID" value="NZ_JBFAIH010000012.1"/>
</dbReference>
<evidence type="ECO:0000256" key="3">
    <source>
        <dbReference type="ARBA" id="ARBA00022490"/>
    </source>
</evidence>
<evidence type="ECO:0000256" key="1">
    <source>
        <dbReference type="ARBA" id="ARBA00004496"/>
    </source>
</evidence>
<dbReference type="Pfam" id="PF14011">
    <property type="entry name" value="ESX-1_EspG"/>
    <property type="match status" value="1"/>
</dbReference>
<gene>
    <name evidence="5" type="ORF">AB0H72_20605</name>
</gene>
<dbReference type="Proteomes" id="UP001551658">
    <property type="component" value="Unassembled WGS sequence"/>
</dbReference>
<evidence type="ECO:0000256" key="4">
    <source>
        <dbReference type="ARBA" id="ARBA00023186"/>
    </source>
</evidence>
<name>A0ABV3FBK9_9NOCA</name>
<proteinExistence type="inferred from homology"/>
<evidence type="ECO:0000313" key="5">
    <source>
        <dbReference type="EMBL" id="MEV0365101.1"/>
    </source>
</evidence>
<comment type="similarity">
    <text evidence="2">Belongs to the EspG family.</text>
</comment>
<sequence>MTDTSQQRWVLSPDEFAWVWTETGSDLHPDPISIVESPTTDDEYRLLTREISARYPRGGDTNLAEALCILADPELRIIGTGYSHQFPEKRLRVVAAAVGESGAVAVQRSGPTVEAGGDIQMLITTRSMLARHVAAAMPPNTAGPAERMVGYTPRIRGDEPPSTYFRDSAGRAPIEERIRAFLRAPRAAEGHFTMATHASLGAPPTYLSWVDIREDRPAAGRYLIAVDDNDTTVAPASREDIERYLTQLTGPDPVSRRAR</sequence>
<reference evidence="5 6" key="1">
    <citation type="submission" date="2024-06" db="EMBL/GenBank/DDBJ databases">
        <title>The Natural Products Discovery Center: Release of the First 8490 Sequenced Strains for Exploring Actinobacteria Biosynthetic Diversity.</title>
        <authorList>
            <person name="Kalkreuter E."/>
            <person name="Kautsar S.A."/>
            <person name="Yang D."/>
            <person name="Bader C.D."/>
            <person name="Teijaro C.N."/>
            <person name="Fluegel L."/>
            <person name="Davis C.M."/>
            <person name="Simpson J.R."/>
            <person name="Lauterbach L."/>
            <person name="Steele A.D."/>
            <person name="Gui C."/>
            <person name="Meng S."/>
            <person name="Li G."/>
            <person name="Viehrig K."/>
            <person name="Ye F."/>
            <person name="Su P."/>
            <person name="Kiefer A.F."/>
            <person name="Nichols A."/>
            <person name="Cepeda A.J."/>
            <person name="Yan W."/>
            <person name="Fan B."/>
            <person name="Jiang Y."/>
            <person name="Adhikari A."/>
            <person name="Zheng C.-J."/>
            <person name="Schuster L."/>
            <person name="Cowan T.M."/>
            <person name="Smanski M.J."/>
            <person name="Chevrette M.G."/>
            <person name="De Carvalho L.P.S."/>
            <person name="Shen B."/>
        </authorList>
    </citation>
    <scope>NUCLEOTIDE SEQUENCE [LARGE SCALE GENOMIC DNA]</scope>
    <source>
        <strain evidence="5 6">NPDC050671</strain>
    </source>
</reference>
<dbReference type="EMBL" id="JBFAIH010000012">
    <property type="protein sequence ID" value="MEV0365101.1"/>
    <property type="molecule type" value="Genomic_DNA"/>
</dbReference>
<protein>
    <submittedName>
        <fullName evidence="5">ESX secretion-associated protein EspG</fullName>
    </submittedName>
</protein>
<comment type="subcellular location">
    <subcellularLocation>
        <location evidence="1">Cytoplasm</location>
    </subcellularLocation>
</comment>
<keyword evidence="4" id="KW-0143">Chaperone</keyword>
<keyword evidence="3" id="KW-0963">Cytoplasm</keyword>
<organism evidence="5 6">
    <name type="scientific">Nocardia fusca</name>
    <dbReference type="NCBI Taxonomy" id="941183"/>
    <lineage>
        <taxon>Bacteria</taxon>
        <taxon>Bacillati</taxon>
        <taxon>Actinomycetota</taxon>
        <taxon>Actinomycetes</taxon>
        <taxon>Mycobacteriales</taxon>
        <taxon>Nocardiaceae</taxon>
        <taxon>Nocardia</taxon>
    </lineage>
</organism>
<evidence type="ECO:0000313" key="6">
    <source>
        <dbReference type="Proteomes" id="UP001551658"/>
    </source>
</evidence>
<accession>A0ABV3FBK9</accession>
<comment type="caution">
    <text evidence="5">The sequence shown here is derived from an EMBL/GenBank/DDBJ whole genome shotgun (WGS) entry which is preliminary data.</text>
</comment>
<dbReference type="InterPro" id="IPR025734">
    <property type="entry name" value="EspG"/>
</dbReference>